<protein>
    <recommendedName>
        <fullName evidence="3">RHD domain-containing protein</fullName>
    </recommendedName>
</protein>
<dbReference type="PRINTS" id="PR00057">
    <property type="entry name" value="NFKBTNSCPFCT"/>
</dbReference>
<organism evidence="4 5">
    <name type="scientific">Hermetia illucens</name>
    <name type="common">Black soldier fly</name>
    <dbReference type="NCBI Taxonomy" id="343691"/>
    <lineage>
        <taxon>Eukaryota</taxon>
        <taxon>Metazoa</taxon>
        <taxon>Ecdysozoa</taxon>
        <taxon>Arthropoda</taxon>
        <taxon>Hexapoda</taxon>
        <taxon>Insecta</taxon>
        <taxon>Pterygota</taxon>
        <taxon>Neoptera</taxon>
        <taxon>Endopterygota</taxon>
        <taxon>Diptera</taxon>
        <taxon>Brachycera</taxon>
        <taxon>Stratiomyomorpha</taxon>
        <taxon>Stratiomyidae</taxon>
        <taxon>Hermetiinae</taxon>
        <taxon>Hermetia</taxon>
    </lineage>
</organism>
<dbReference type="InterPro" id="IPR037059">
    <property type="entry name" value="RHD_DNA_bind_dom_sf"/>
</dbReference>
<dbReference type="InterPro" id="IPR014756">
    <property type="entry name" value="Ig_E-set"/>
</dbReference>
<feature type="compositionally biased region" description="Polar residues" evidence="2">
    <location>
        <begin position="430"/>
        <end position="439"/>
    </location>
</feature>
<dbReference type="InterPro" id="IPR013783">
    <property type="entry name" value="Ig-like_fold"/>
</dbReference>
<feature type="compositionally biased region" description="Low complexity" evidence="2">
    <location>
        <begin position="51"/>
        <end position="76"/>
    </location>
</feature>
<dbReference type="CDD" id="cd07887">
    <property type="entry name" value="RHD-n_Dorsal_Dif"/>
    <property type="match status" value="1"/>
</dbReference>
<evidence type="ECO:0000313" key="4">
    <source>
        <dbReference type="EMBL" id="CAD7079567.1"/>
    </source>
</evidence>
<evidence type="ECO:0000256" key="2">
    <source>
        <dbReference type="SAM" id="MobiDB-lite"/>
    </source>
</evidence>
<proteinExistence type="predicted"/>
<feature type="coiled-coil region" evidence="1">
    <location>
        <begin position="521"/>
        <end position="558"/>
    </location>
</feature>
<dbReference type="InterPro" id="IPR000451">
    <property type="entry name" value="NFkB/Dor"/>
</dbReference>
<dbReference type="SUPFAM" id="SSF49417">
    <property type="entry name" value="p53-like transcription factors"/>
    <property type="match status" value="1"/>
</dbReference>
<feature type="region of interest" description="Disordered" evidence="2">
    <location>
        <begin position="606"/>
        <end position="682"/>
    </location>
</feature>
<feature type="region of interest" description="Disordered" evidence="2">
    <location>
        <begin position="688"/>
        <end position="707"/>
    </location>
</feature>
<dbReference type="SUPFAM" id="SSF81296">
    <property type="entry name" value="E set domains"/>
    <property type="match status" value="1"/>
</dbReference>
<dbReference type="OrthoDB" id="7881762at2759"/>
<dbReference type="PROSITE" id="PS50254">
    <property type="entry name" value="REL_2"/>
    <property type="match status" value="1"/>
</dbReference>
<feature type="compositionally biased region" description="Polar residues" evidence="2">
    <location>
        <begin position="777"/>
        <end position="799"/>
    </location>
</feature>
<evidence type="ECO:0000313" key="5">
    <source>
        <dbReference type="Proteomes" id="UP000594454"/>
    </source>
</evidence>
<evidence type="ECO:0000256" key="1">
    <source>
        <dbReference type="SAM" id="Coils"/>
    </source>
</evidence>
<dbReference type="FunCoup" id="A0A7R8UGF8">
    <property type="interactions" value="174"/>
</dbReference>
<evidence type="ECO:0000259" key="3">
    <source>
        <dbReference type="PROSITE" id="PS50254"/>
    </source>
</evidence>
<feature type="compositionally biased region" description="Low complexity" evidence="2">
    <location>
        <begin position="809"/>
        <end position="820"/>
    </location>
</feature>
<dbReference type="InterPro" id="IPR030492">
    <property type="entry name" value="RHD_CS"/>
</dbReference>
<dbReference type="GO" id="GO:0005654">
    <property type="term" value="C:nucleoplasm"/>
    <property type="evidence" value="ECO:0007669"/>
    <property type="project" value="UniProtKB-ARBA"/>
</dbReference>
<dbReference type="InterPro" id="IPR002909">
    <property type="entry name" value="IPT_dom"/>
</dbReference>
<dbReference type="InParanoid" id="A0A7R8UGF8"/>
<dbReference type="PANTHER" id="PTHR24169">
    <property type="entry name" value="NUCLEAR FACTOR NF-KAPPA-B PROTEIN"/>
    <property type="match status" value="1"/>
</dbReference>
<dbReference type="InterPro" id="IPR008967">
    <property type="entry name" value="p53-like_TF_DNA-bd_sf"/>
</dbReference>
<dbReference type="InterPro" id="IPR033926">
    <property type="entry name" value="IPT_NFkappaB"/>
</dbReference>
<name>A0A7R8UGF8_HERIL</name>
<dbReference type="Gene3D" id="2.60.40.340">
    <property type="entry name" value="Rel homology domain (RHD), DNA-binding domain"/>
    <property type="match status" value="1"/>
</dbReference>
<reference evidence="4 5" key="1">
    <citation type="submission" date="2020-11" db="EMBL/GenBank/DDBJ databases">
        <authorList>
            <person name="Wallbank WR R."/>
            <person name="Pardo Diaz C."/>
            <person name="Kozak K."/>
            <person name="Martin S."/>
            <person name="Jiggins C."/>
            <person name="Moest M."/>
            <person name="Warren A I."/>
            <person name="Generalovic N T."/>
            <person name="Byers J.R.P. K."/>
            <person name="Montejo-Kovacevich G."/>
            <person name="Yen C E."/>
        </authorList>
    </citation>
    <scope>NUCLEOTIDE SEQUENCE [LARGE SCALE GENOMIC DNA]</scope>
</reference>
<dbReference type="FunFam" id="2.60.40.10:FF:000046">
    <property type="entry name" value="Nuclear factor NF-kappa-B p105 subunit"/>
    <property type="match status" value="1"/>
</dbReference>
<feature type="compositionally biased region" description="Basic and acidic residues" evidence="2">
    <location>
        <begin position="640"/>
        <end position="650"/>
    </location>
</feature>
<feature type="compositionally biased region" description="Low complexity" evidence="2">
    <location>
        <begin position="667"/>
        <end position="680"/>
    </location>
</feature>
<accession>A0A7R8UGF8</accession>
<keyword evidence="1" id="KW-0175">Coiled coil</keyword>
<dbReference type="Pfam" id="PF00554">
    <property type="entry name" value="RHD_DNA_bind"/>
    <property type="match status" value="1"/>
</dbReference>
<dbReference type="GO" id="GO:0038061">
    <property type="term" value="P:non-canonical NF-kappaB signal transduction"/>
    <property type="evidence" value="ECO:0007669"/>
    <property type="project" value="TreeGrafter"/>
</dbReference>
<dbReference type="Pfam" id="PF16179">
    <property type="entry name" value="RHD_dimer"/>
    <property type="match status" value="1"/>
</dbReference>
<dbReference type="SMART" id="SM00429">
    <property type="entry name" value="IPT"/>
    <property type="match status" value="1"/>
</dbReference>
<dbReference type="FunFam" id="2.60.40.340:FF:000006">
    <property type="entry name" value="Dorsal isoform 1-B"/>
    <property type="match status" value="1"/>
</dbReference>
<dbReference type="PANTHER" id="PTHR24169:SF25">
    <property type="entry name" value="DORSAL-RELATED IMMUNITY FACTOR DIF-RELATED"/>
    <property type="match status" value="1"/>
</dbReference>
<dbReference type="GO" id="GO:0033554">
    <property type="term" value="P:cellular response to stress"/>
    <property type="evidence" value="ECO:0007669"/>
    <property type="project" value="TreeGrafter"/>
</dbReference>
<dbReference type="GO" id="GO:0048935">
    <property type="term" value="P:peripheral nervous system neuron development"/>
    <property type="evidence" value="ECO:0007669"/>
    <property type="project" value="UniProtKB-ARBA"/>
</dbReference>
<dbReference type="GO" id="GO:0008063">
    <property type="term" value="P:Toll signaling pathway"/>
    <property type="evidence" value="ECO:0007669"/>
    <property type="project" value="UniProtKB-ARBA"/>
</dbReference>
<dbReference type="InterPro" id="IPR011539">
    <property type="entry name" value="RHD_DNA_bind_dom"/>
</dbReference>
<dbReference type="Proteomes" id="UP000594454">
    <property type="component" value="Chromosome 1"/>
</dbReference>
<dbReference type="GO" id="GO:0005737">
    <property type="term" value="C:cytoplasm"/>
    <property type="evidence" value="ECO:0007669"/>
    <property type="project" value="InterPro"/>
</dbReference>
<dbReference type="PROSITE" id="PS01204">
    <property type="entry name" value="REL_1"/>
    <property type="match status" value="1"/>
</dbReference>
<feature type="region of interest" description="Disordered" evidence="2">
    <location>
        <begin position="405"/>
        <end position="444"/>
    </location>
</feature>
<dbReference type="AlphaFoldDB" id="A0A7R8UGF8"/>
<feature type="region of interest" description="Disordered" evidence="2">
    <location>
        <begin position="712"/>
        <end position="822"/>
    </location>
</feature>
<gene>
    <name evidence="4" type="ORF">HERILL_LOCUS2779</name>
</gene>
<dbReference type="EMBL" id="LR899009">
    <property type="protein sequence ID" value="CAD7079567.1"/>
    <property type="molecule type" value="Genomic_DNA"/>
</dbReference>
<dbReference type="GO" id="GO:0007249">
    <property type="term" value="P:canonical NF-kappaB signal transduction"/>
    <property type="evidence" value="ECO:0007669"/>
    <property type="project" value="TreeGrafter"/>
</dbReference>
<feature type="region of interest" description="Disordered" evidence="2">
    <location>
        <begin position="28"/>
        <end position="81"/>
    </location>
</feature>
<feature type="compositionally biased region" description="Basic and acidic residues" evidence="2">
    <location>
        <begin position="754"/>
        <end position="763"/>
    </location>
</feature>
<sequence>MEAYEIDTDDVTDIINISDVISAIEKADPTYSTNTTPAGGGGGGGSKNMDQQAQMQNQQGLAQPQQQQPPQQHQAARSIRRRAHVRIIEQPASKALRFRYECEGRSAGSIPGVNSTSENKTYPTIEIADYVGRAVVVVSCVTKDPPYRPHPHNLVGREGCKKGVCTVEINSETMRAVFSNLGIQCVKKKDIESALRAREEIRVDPFKTGFDHRFQPASIDLNSVRLCFQVFLESDVKGRFTTPLTPVVSDPVYDKKAMSDLVICKLCKCSSTVAGGKEIILLCEKVAKEDIAVRFFEEKDGQTVWEAYGEFQHTDVHKQTAINFRTPRYRTLDIEQPVKVFIQLKRPSDGATSEPIPFDYLPLDSGRHSFFKFSKELGLRAKPDLDMFARILQDDKILCESIQNTPKPVENGTAHPEETPQPVEPISPLSIDQSCNQPSEQEEVIDLDTPVNEEPKSFLPDSTEIDRIVDEKMKEVEMDLEQTVETPKKSAEEKTSEWIRASKFEQGSEELANGIERPPLNKQSVDEAETLNELFSNLEELEDIYEKHQLRRDTFQNTMANELSSLDNSLPQVDPMDLDDIFDDTATYTSLQKAFRNPIDMGVPMPPTPPLSHHAETTNPDPIETLVNPPGPVIDVSNLGKRDSVTRTEEQQLPPRPPKRSRKFDEPSSPASSVPSPAAANLSYSENNLVRQGSSRSITPRPQSQQIIIMKTPEQTPPTKRLPPPPPSDHNSNTLPKQKKPGFFSKLFSRRKSKSDLASDSHSKKTTPAESREPSIANYSPQTKPTNNRASMRSLQADSPFNKGHKTSKPVGRSVSSVSGKRPHLTADIVHIPLKGDSSNSLPMNERYSNASTITLNNLDRKTVSALQLADIPLQEGNMNLVAIADAQSIKNLCEGEFGVHLDPEVDLTEAEHFALYTSIPPQATASEFDENSCYYAPVDAGEILTPAEVARRLASLNN</sequence>
<keyword evidence="5" id="KW-1185">Reference proteome</keyword>
<dbReference type="GO" id="GO:0000978">
    <property type="term" value="F:RNA polymerase II cis-regulatory region sequence-specific DNA binding"/>
    <property type="evidence" value="ECO:0007669"/>
    <property type="project" value="TreeGrafter"/>
</dbReference>
<dbReference type="InterPro" id="IPR032397">
    <property type="entry name" value="RHD_dimer"/>
</dbReference>
<dbReference type="CDD" id="cd01177">
    <property type="entry name" value="IPT_NFkappaB"/>
    <property type="match status" value="1"/>
</dbReference>
<dbReference type="Gene3D" id="2.60.40.10">
    <property type="entry name" value="Immunoglobulins"/>
    <property type="match status" value="1"/>
</dbReference>
<dbReference type="GO" id="GO:0034097">
    <property type="term" value="P:response to cytokine"/>
    <property type="evidence" value="ECO:0007669"/>
    <property type="project" value="TreeGrafter"/>
</dbReference>
<dbReference type="GO" id="GO:0001228">
    <property type="term" value="F:DNA-binding transcription activator activity, RNA polymerase II-specific"/>
    <property type="evidence" value="ECO:0007669"/>
    <property type="project" value="UniProtKB-ARBA"/>
</dbReference>
<feature type="domain" description="RHD" evidence="3">
    <location>
        <begin position="80"/>
        <end position="259"/>
    </location>
</feature>
<dbReference type="GO" id="GO:0045087">
    <property type="term" value="P:innate immune response"/>
    <property type="evidence" value="ECO:0007669"/>
    <property type="project" value="TreeGrafter"/>
</dbReference>
<dbReference type="GO" id="GO:0002225">
    <property type="term" value="P:positive regulation of antimicrobial peptide production"/>
    <property type="evidence" value="ECO:0007669"/>
    <property type="project" value="UniProtKB-ARBA"/>
</dbReference>
<dbReference type="GO" id="GO:0035206">
    <property type="term" value="P:regulation of hemocyte proliferation"/>
    <property type="evidence" value="ECO:0007669"/>
    <property type="project" value="UniProtKB-ARBA"/>
</dbReference>